<feature type="compositionally biased region" description="Polar residues" evidence="1">
    <location>
        <begin position="108"/>
        <end position="119"/>
    </location>
</feature>
<reference evidence="3 4" key="1">
    <citation type="submission" date="2017-11" db="EMBL/GenBank/DDBJ databases">
        <title>De novo assembly and phasing of dikaryotic genomes from two isolates of Puccinia coronata f. sp. avenae, the causal agent of oat crown rust.</title>
        <authorList>
            <person name="Miller M.E."/>
            <person name="Zhang Y."/>
            <person name="Omidvar V."/>
            <person name="Sperschneider J."/>
            <person name="Schwessinger B."/>
            <person name="Raley C."/>
            <person name="Palmer J.M."/>
            <person name="Garnica D."/>
            <person name="Upadhyaya N."/>
            <person name="Rathjen J."/>
            <person name="Taylor J.M."/>
            <person name="Park R.F."/>
            <person name="Dodds P.N."/>
            <person name="Hirsch C.D."/>
            <person name="Kianian S.F."/>
            <person name="Figueroa M."/>
        </authorList>
    </citation>
    <scope>NUCLEOTIDE SEQUENCE [LARGE SCALE GENOMIC DNA]</scope>
    <source>
        <strain evidence="3">12SD80</strain>
    </source>
</reference>
<dbReference type="AlphaFoldDB" id="A0A2N5VIZ4"/>
<feature type="region of interest" description="Disordered" evidence="1">
    <location>
        <begin position="85"/>
        <end position="128"/>
    </location>
</feature>
<feature type="transmembrane region" description="Helical" evidence="2">
    <location>
        <begin position="50"/>
        <end position="72"/>
    </location>
</feature>
<evidence type="ECO:0000256" key="2">
    <source>
        <dbReference type="SAM" id="Phobius"/>
    </source>
</evidence>
<keyword evidence="2" id="KW-1133">Transmembrane helix</keyword>
<evidence type="ECO:0000256" key="1">
    <source>
        <dbReference type="SAM" id="MobiDB-lite"/>
    </source>
</evidence>
<dbReference type="Proteomes" id="UP000235392">
    <property type="component" value="Unassembled WGS sequence"/>
</dbReference>
<proteinExistence type="predicted"/>
<comment type="caution">
    <text evidence="3">The sequence shown here is derived from an EMBL/GenBank/DDBJ whole genome shotgun (WGS) entry which is preliminary data.</text>
</comment>
<keyword evidence="2" id="KW-0812">Transmembrane</keyword>
<protein>
    <submittedName>
        <fullName evidence="3">Uncharacterized protein</fullName>
    </submittedName>
</protein>
<evidence type="ECO:0000313" key="3">
    <source>
        <dbReference type="EMBL" id="PLW49968.1"/>
    </source>
</evidence>
<organism evidence="3 4">
    <name type="scientific">Puccinia coronata f. sp. avenae</name>
    <dbReference type="NCBI Taxonomy" id="200324"/>
    <lineage>
        <taxon>Eukaryota</taxon>
        <taxon>Fungi</taxon>
        <taxon>Dikarya</taxon>
        <taxon>Basidiomycota</taxon>
        <taxon>Pucciniomycotina</taxon>
        <taxon>Pucciniomycetes</taxon>
        <taxon>Pucciniales</taxon>
        <taxon>Pucciniaceae</taxon>
        <taxon>Puccinia</taxon>
    </lineage>
</organism>
<name>A0A2N5VIZ4_9BASI</name>
<gene>
    <name evidence="3" type="ORF">PCASD_01280</name>
</gene>
<accession>A0A2N5VIZ4</accession>
<sequence>MGIPSASLSLANTTSWTHPQLLVQESIPSQSYTYTFQVFQGENQLDKMQFLLASLISLLLLQAALALPAPVATNKSLQQRFSATSKSILARDGPSHPRGSLSARDTDLPSQTDSHQLTKNPVPLCNPC</sequence>
<keyword evidence="2" id="KW-0472">Membrane</keyword>
<evidence type="ECO:0000313" key="4">
    <source>
        <dbReference type="Proteomes" id="UP000235392"/>
    </source>
</evidence>
<dbReference type="EMBL" id="PGCI01000013">
    <property type="protein sequence ID" value="PLW49968.1"/>
    <property type="molecule type" value="Genomic_DNA"/>
</dbReference>